<keyword evidence="3" id="KW-0472">Membrane</keyword>
<keyword evidence="3" id="KW-0812">Transmembrane</keyword>
<evidence type="ECO:0000256" key="2">
    <source>
        <dbReference type="SAM" id="MobiDB-lite"/>
    </source>
</evidence>
<feature type="coiled-coil region" evidence="1">
    <location>
        <begin position="35"/>
        <end position="62"/>
    </location>
</feature>
<evidence type="ECO:0000313" key="4">
    <source>
        <dbReference type="EMBL" id="GGJ55610.1"/>
    </source>
</evidence>
<evidence type="ECO:0000256" key="1">
    <source>
        <dbReference type="SAM" id="Coils"/>
    </source>
</evidence>
<name>A0ABQ2DEU9_9MICC</name>
<evidence type="ECO:0000313" key="5">
    <source>
        <dbReference type="Proteomes" id="UP000606115"/>
    </source>
</evidence>
<gene>
    <name evidence="4" type="ORF">GCM10007173_12970</name>
</gene>
<proteinExistence type="predicted"/>
<feature type="compositionally biased region" description="Pro residues" evidence="2">
    <location>
        <begin position="106"/>
        <end position="123"/>
    </location>
</feature>
<reference evidence="5" key="1">
    <citation type="journal article" date="2019" name="Int. J. Syst. Evol. Microbiol.">
        <title>The Global Catalogue of Microorganisms (GCM) 10K type strain sequencing project: providing services to taxonomists for standard genome sequencing and annotation.</title>
        <authorList>
            <consortium name="The Broad Institute Genomics Platform"/>
            <consortium name="The Broad Institute Genome Sequencing Center for Infectious Disease"/>
            <person name="Wu L."/>
            <person name="Ma J."/>
        </authorList>
    </citation>
    <scope>NUCLEOTIDE SEQUENCE [LARGE SCALE GENOMIC DNA]</scope>
    <source>
        <strain evidence="5">CGMCC 1.3685</strain>
    </source>
</reference>
<keyword evidence="5" id="KW-1185">Reference proteome</keyword>
<keyword evidence="1" id="KW-0175">Coiled coil</keyword>
<protein>
    <recommendedName>
        <fullName evidence="6">DUF1043 family protein</fullName>
    </recommendedName>
</protein>
<evidence type="ECO:0008006" key="6">
    <source>
        <dbReference type="Google" id="ProtNLM"/>
    </source>
</evidence>
<dbReference type="Proteomes" id="UP000606115">
    <property type="component" value="Unassembled WGS sequence"/>
</dbReference>
<organism evidence="4 5">
    <name type="scientific">Glutamicibacter ardleyensis</name>
    <dbReference type="NCBI Taxonomy" id="225894"/>
    <lineage>
        <taxon>Bacteria</taxon>
        <taxon>Bacillati</taxon>
        <taxon>Actinomycetota</taxon>
        <taxon>Actinomycetes</taxon>
        <taxon>Micrococcales</taxon>
        <taxon>Micrococcaceae</taxon>
        <taxon>Glutamicibacter</taxon>
    </lineage>
</organism>
<accession>A0ABQ2DEU9</accession>
<dbReference type="GeneID" id="303303678"/>
<feature type="transmembrane region" description="Helical" evidence="3">
    <location>
        <begin position="6"/>
        <end position="28"/>
    </location>
</feature>
<dbReference type="RefSeq" id="WP_188684504.1">
    <property type="nucleotide sequence ID" value="NZ_BMKX01000002.1"/>
</dbReference>
<sequence length="123" mass="13506">MSPEWFVPLAALIGAVLAFAGGLVGHLFTAKKNRADAQSDLIDQIQEERDRLDRKLEAAETRHSKDINQLNIRITGFYADKSASRGYINMLRAREAELMAHIMLGNPPPPPGASPEPPDGYVP</sequence>
<evidence type="ECO:0000256" key="3">
    <source>
        <dbReference type="SAM" id="Phobius"/>
    </source>
</evidence>
<dbReference type="EMBL" id="BMKX01000002">
    <property type="protein sequence ID" value="GGJ55610.1"/>
    <property type="molecule type" value="Genomic_DNA"/>
</dbReference>
<comment type="caution">
    <text evidence="4">The sequence shown here is derived from an EMBL/GenBank/DDBJ whole genome shotgun (WGS) entry which is preliminary data.</text>
</comment>
<feature type="region of interest" description="Disordered" evidence="2">
    <location>
        <begin position="102"/>
        <end position="123"/>
    </location>
</feature>
<keyword evidence="3" id="KW-1133">Transmembrane helix</keyword>